<feature type="region of interest" description="Disordered" evidence="1">
    <location>
        <begin position="422"/>
        <end position="447"/>
    </location>
</feature>
<dbReference type="Proteomes" id="UP000541444">
    <property type="component" value="Unassembled WGS sequence"/>
</dbReference>
<feature type="compositionally biased region" description="Basic residues" evidence="1">
    <location>
        <begin position="239"/>
        <end position="254"/>
    </location>
</feature>
<evidence type="ECO:0000313" key="4">
    <source>
        <dbReference type="Proteomes" id="UP000541444"/>
    </source>
</evidence>
<comment type="caution">
    <text evidence="3">The sequence shown here is derived from an EMBL/GenBank/DDBJ whole genome shotgun (WGS) entry which is preliminary data.</text>
</comment>
<feature type="region of interest" description="Disordered" evidence="1">
    <location>
        <begin position="237"/>
        <end position="261"/>
    </location>
</feature>
<feature type="region of interest" description="Disordered" evidence="1">
    <location>
        <begin position="292"/>
        <end position="331"/>
    </location>
</feature>
<feature type="compositionally biased region" description="Polar residues" evidence="1">
    <location>
        <begin position="430"/>
        <end position="444"/>
    </location>
</feature>
<dbReference type="GO" id="GO:0003677">
    <property type="term" value="F:DNA binding"/>
    <property type="evidence" value="ECO:0007669"/>
    <property type="project" value="InterPro"/>
</dbReference>
<organism evidence="3 4">
    <name type="scientific">Kingdonia uniflora</name>
    <dbReference type="NCBI Taxonomy" id="39325"/>
    <lineage>
        <taxon>Eukaryota</taxon>
        <taxon>Viridiplantae</taxon>
        <taxon>Streptophyta</taxon>
        <taxon>Embryophyta</taxon>
        <taxon>Tracheophyta</taxon>
        <taxon>Spermatophyta</taxon>
        <taxon>Magnoliopsida</taxon>
        <taxon>Ranunculales</taxon>
        <taxon>Circaeasteraceae</taxon>
        <taxon>Kingdonia</taxon>
    </lineage>
</organism>
<protein>
    <recommendedName>
        <fullName evidence="2">Nuclease associated modular domain-containing protein</fullName>
    </recommendedName>
</protein>
<sequence length="566" mass="64228">FVTSQCLFHNYVGVLRAQLLFHSAIPRRVTIEKKKNIVFPWGLSIQIPKEVKIYVRDLEIKSSLLVAAVSTLETKHLVQTEDRQNDGFSFVLGNIEEVTSSSENAEEIDERERLRRNRISKANKGNVPWNKGRKHSEETIRLIRERTKLAMQDPKVKLKLMNLGHAQSKETRTKIGVGVRIGWQRRREKLMVQETCCFEWQHLIAEASRRGYAGEEELQWDTYTVLDKQLEQEWLEGIKHRKSSPRPKGSKRGPKSVEQRKKISEAISAKWADPEYRERVCSALTKYHGTPFGGRKKAPRRIPSGDADSVKKRVKKKAQEAYNGSRNETKSKIRLKKKRPPLYKDPSADSKLEMIKNIRAQRVAMETKKIEAMERAKLLISEAEKAAKALEVAARTSPLARASLLETRKLIAEATRSIQAVERGHDTSSKNKNTNINYSTLEDSSSSEEKEICTGNGIFAPLNHKQVNGTHVPLLNNEGSTNLHFSEFDLQSLLDNGELEETSFEDHLIDQLDEEDYEAGRIETNGDITEHPVGEKTGDLGSGEAENASGTTKKWVCGRLVEVSER</sequence>
<evidence type="ECO:0000313" key="3">
    <source>
        <dbReference type="EMBL" id="KAF6157354.1"/>
    </source>
</evidence>
<feature type="region of interest" description="Disordered" evidence="1">
    <location>
        <begin position="523"/>
        <end position="548"/>
    </location>
</feature>
<reference evidence="3 4" key="1">
    <citation type="journal article" date="2020" name="IScience">
        <title>Genome Sequencing of the Endangered Kingdonia uniflora (Circaeasteraceae, Ranunculales) Reveals Potential Mechanisms of Evolutionary Specialization.</title>
        <authorList>
            <person name="Sun Y."/>
            <person name="Deng T."/>
            <person name="Zhang A."/>
            <person name="Moore M.J."/>
            <person name="Landis J.B."/>
            <person name="Lin N."/>
            <person name="Zhang H."/>
            <person name="Zhang X."/>
            <person name="Huang J."/>
            <person name="Zhang X."/>
            <person name="Sun H."/>
            <person name="Wang H."/>
        </authorList>
    </citation>
    <scope>NUCLEOTIDE SEQUENCE [LARGE SCALE GENOMIC DNA]</scope>
    <source>
        <strain evidence="3">TB1705</strain>
        <tissue evidence="3">Leaf</tissue>
    </source>
</reference>
<proteinExistence type="predicted"/>
<gene>
    <name evidence="3" type="ORF">GIB67_004292</name>
</gene>
<feature type="non-terminal residue" evidence="3">
    <location>
        <position position="1"/>
    </location>
</feature>
<evidence type="ECO:0000256" key="1">
    <source>
        <dbReference type="SAM" id="MobiDB-lite"/>
    </source>
</evidence>
<dbReference type="EMBL" id="JACGCM010001275">
    <property type="protein sequence ID" value="KAF6157354.1"/>
    <property type="molecule type" value="Genomic_DNA"/>
</dbReference>
<feature type="domain" description="Nuclease associated modular" evidence="2">
    <location>
        <begin position="116"/>
        <end position="144"/>
    </location>
</feature>
<feature type="compositionally biased region" description="Basic and acidic residues" evidence="1">
    <location>
        <begin position="528"/>
        <end position="538"/>
    </location>
</feature>
<dbReference type="Pfam" id="PF07460">
    <property type="entry name" value="NUMOD3"/>
    <property type="match status" value="1"/>
</dbReference>
<dbReference type="InterPro" id="IPR003611">
    <property type="entry name" value="NUMOD3"/>
</dbReference>
<dbReference type="OrthoDB" id="1935413at2759"/>
<dbReference type="PANTHER" id="PTHR34199:SF2">
    <property type="entry name" value="NUMOD3 MOTIF FAMILY PROTEIN, EXPRESSED"/>
    <property type="match status" value="1"/>
</dbReference>
<keyword evidence="4" id="KW-1185">Reference proteome</keyword>
<dbReference type="AlphaFoldDB" id="A0A7J7MR82"/>
<evidence type="ECO:0000259" key="2">
    <source>
        <dbReference type="Pfam" id="PF07460"/>
    </source>
</evidence>
<accession>A0A7J7MR82</accession>
<name>A0A7J7MR82_9MAGN</name>
<dbReference type="PANTHER" id="PTHR34199">
    <property type="entry name" value="NUMOD3 MOTIF FAMILY PROTEIN, EXPRESSED"/>
    <property type="match status" value="1"/>
</dbReference>